<organism evidence="14 15">
    <name type="scientific">Dyella psychrodurans</name>
    <dbReference type="NCBI Taxonomy" id="1927960"/>
    <lineage>
        <taxon>Bacteria</taxon>
        <taxon>Pseudomonadati</taxon>
        <taxon>Pseudomonadota</taxon>
        <taxon>Gammaproteobacteria</taxon>
        <taxon>Lysobacterales</taxon>
        <taxon>Rhodanobacteraceae</taxon>
        <taxon>Dyella</taxon>
    </lineage>
</organism>
<evidence type="ECO:0000256" key="1">
    <source>
        <dbReference type="ARBA" id="ARBA00000085"/>
    </source>
</evidence>
<evidence type="ECO:0000256" key="6">
    <source>
        <dbReference type="ARBA" id="ARBA00022692"/>
    </source>
</evidence>
<reference evidence="14 15" key="1">
    <citation type="submission" date="2018-07" db="EMBL/GenBank/DDBJ databases">
        <title>Dyella monticola sp. nov. and Dyella psychrodurans sp. nov. isolated from monsoon evergreen broad-leaved forest soil of Dinghu Mountain, China.</title>
        <authorList>
            <person name="Gao Z."/>
            <person name="Qiu L."/>
        </authorList>
    </citation>
    <scope>NUCLEOTIDE SEQUENCE [LARGE SCALE GENOMIC DNA]</scope>
    <source>
        <strain evidence="14 15">4MSK11</strain>
    </source>
</reference>
<dbReference type="InterPro" id="IPR036097">
    <property type="entry name" value="HisK_dim/P_sf"/>
</dbReference>
<evidence type="ECO:0000256" key="10">
    <source>
        <dbReference type="ARBA" id="ARBA00023136"/>
    </source>
</evidence>
<dbReference type="InterPro" id="IPR003661">
    <property type="entry name" value="HisK_dim/P_dom"/>
</dbReference>
<dbReference type="Gene3D" id="3.30.565.10">
    <property type="entry name" value="Histidine kinase-like ATPase, C-terminal domain"/>
    <property type="match status" value="1"/>
</dbReference>
<dbReference type="InterPro" id="IPR036890">
    <property type="entry name" value="HATPase_C_sf"/>
</dbReference>
<keyword evidence="10 11" id="KW-0472">Membrane</keyword>
<evidence type="ECO:0000256" key="8">
    <source>
        <dbReference type="ARBA" id="ARBA00022989"/>
    </source>
</evidence>
<dbReference type="InterPro" id="IPR003660">
    <property type="entry name" value="HAMP_dom"/>
</dbReference>
<evidence type="ECO:0000256" key="3">
    <source>
        <dbReference type="ARBA" id="ARBA00012438"/>
    </source>
</evidence>
<dbReference type="EMBL" id="QRBF01000004">
    <property type="protein sequence ID" value="RDS83287.1"/>
    <property type="molecule type" value="Genomic_DNA"/>
</dbReference>
<dbReference type="SMART" id="SM00304">
    <property type="entry name" value="HAMP"/>
    <property type="match status" value="1"/>
</dbReference>
<keyword evidence="7 14" id="KW-0418">Kinase</keyword>
<proteinExistence type="predicted"/>
<accession>A0A370X4T1</accession>
<feature type="domain" description="Histidine kinase" evidence="12">
    <location>
        <begin position="249"/>
        <end position="466"/>
    </location>
</feature>
<comment type="caution">
    <text evidence="14">The sequence shown here is derived from an EMBL/GenBank/DDBJ whole genome shotgun (WGS) entry which is preliminary data.</text>
</comment>
<evidence type="ECO:0000313" key="14">
    <source>
        <dbReference type="EMBL" id="RDS83287.1"/>
    </source>
</evidence>
<evidence type="ECO:0000256" key="11">
    <source>
        <dbReference type="SAM" id="Phobius"/>
    </source>
</evidence>
<dbReference type="Gene3D" id="1.10.287.130">
    <property type="match status" value="1"/>
</dbReference>
<evidence type="ECO:0000256" key="9">
    <source>
        <dbReference type="ARBA" id="ARBA00023012"/>
    </source>
</evidence>
<dbReference type="PANTHER" id="PTHR45436:SF8">
    <property type="entry name" value="HISTIDINE KINASE"/>
    <property type="match status" value="1"/>
</dbReference>
<dbReference type="PROSITE" id="PS50109">
    <property type="entry name" value="HIS_KIN"/>
    <property type="match status" value="1"/>
</dbReference>
<comment type="catalytic activity">
    <reaction evidence="1">
        <text>ATP + protein L-histidine = ADP + protein N-phospho-L-histidine.</text>
        <dbReference type="EC" id="2.7.13.3"/>
    </reaction>
</comment>
<dbReference type="InterPro" id="IPR004358">
    <property type="entry name" value="Sig_transdc_His_kin-like_C"/>
</dbReference>
<dbReference type="GO" id="GO:0000155">
    <property type="term" value="F:phosphorelay sensor kinase activity"/>
    <property type="evidence" value="ECO:0007669"/>
    <property type="project" value="InterPro"/>
</dbReference>
<name>A0A370X4T1_9GAMM</name>
<evidence type="ECO:0000259" key="13">
    <source>
        <dbReference type="PROSITE" id="PS50885"/>
    </source>
</evidence>
<keyword evidence="6 11" id="KW-0812">Transmembrane</keyword>
<sequence length="482" mass="53903">MASTGNKSLSIHWRATTSRLLLAYGVFFVIWGTVLLGFIYWETLHYLENRTDLQLKQQIGYLQSLNEDHMLVALNDYVVLEETNYNAWGLFDPQGKWLYGDILQMPEGVKADLVTVRLPTEKVVSGPFAPQTPTLSVIATRLKNGQVLVLAHTTRIAAHVGSIILHALWWGFSFTLVPGLLGGLILNLAPRRRIRQIESATRPIMQGDLHRRLPVSRRDDEVDRLAAIVNDMLDQIERLMGEVKGVCDNIAHDMRTPLTRLRSQLYRVQQQMREDDPHASLIEQCVSDIDEVLGRFRALLRISELEDRRRREGFVAVDLGETLQHVYELYAPLAEDQQLQFELAAEPDLIVQADPDLLFEAVGNLVSNAIKFTPSGGRVSLSAIRADPELAHIEVTDSGPGIPEEQRHAVWQRFYRGDASREALATAGHGLGLSIVAAIAKLHDFEVQIEGDRTGTRMVVVCRLSPRISGEDVPRASVPGAV</sequence>
<dbReference type="CDD" id="cd00082">
    <property type="entry name" value="HisKA"/>
    <property type="match status" value="1"/>
</dbReference>
<dbReference type="SUPFAM" id="SSF158472">
    <property type="entry name" value="HAMP domain-like"/>
    <property type="match status" value="1"/>
</dbReference>
<evidence type="ECO:0000256" key="4">
    <source>
        <dbReference type="ARBA" id="ARBA00022553"/>
    </source>
</evidence>
<feature type="transmembrane region" description="Helical" evidence="11">
    <location>
        <begin position="167"/>
        <end position="189"/>
    </location>
</feature>
<dbReference type="SUPFAM" id="SSF47384">
    <property type="entry name" value="Homodimeric domain of signal transducing histidine kinase"/>
    <property type="match status" value="1"/>
</dbReference>
<keyword evidence="15" id="KW-1185">Reference proteome</keyword>
<feature type="domain" description="HAMP" evidence="13">
    <location>
        <begin position="192"/>
        <end position="241"/>
    </location>
</feature>
<gene>
    <name evidence="14" type="ORF">DWU99_12135</name>
</gene>
<dbReference type="SMART" id="SM00387">
    <property type="entry name" value="HATPase_c"/>
    <property type="match status" value="1"/>
</dbReference>
<keyword evidence="9" id="KW-0902">Two-component regulatory system</keyword>
<keyword evidence="5" id="KW-0808">Transferase</keyword>
<dbReference type="PANTHER" id="PTHR45436">
    <property type="entry name" value="SENSOR HISTIDINE KINASE YKOH"/>
    <property type="match status" value="1"/>
</dbReference>
<dbReference type="SUPFAM" id="SSF55874">
    <property type="entry name" value="ATPase domain of HSP90 chaperone/DNA topoisomerase II/histidine kinase"/>
    <property type="match status" value="1"/>
</dbReference>
<dbReference type="PROSITE" id="PS50885">
    <property type="entry name" value="HAMP"/>
    <property type="match status" value="1"/>
</dbReference>
<dbReference type="CDD" id="cd06225">
    <property type="entry name" value="HAMP"/>
    <property type="match status" value="1"/>
</dbReference>
<dbReference type="InterPro" id="IPR050428">
    <property type="entry name" value="TCS_sensor_his_kinase"/>
</dbReference>
<dbReference type="Pfam" id="PF00672">
    <property type="entry name" value="HAMP"/>
    <property type="match status" value="1"/>
</dbReference>
<comment type="subcellular location">
    <subcellularLocation>
        <location evidence="2">Membrane</location>
    </subcellularLocation>
</comment>
<dbReference type="Pfam" id="PF02518">
    <property type="entry name" value="HATPase_c"/>
    <property type="match status" value="1"/>
</dbReference>
<dbReference type="RefSeq" id="WP_115478326.1">
    <property type="nucleotide sequence ID" value="NZ_QRBF01000004.1"/>
</dbReference>
<evidence type="ECO:0000256" key="7">
    <source>
        <dbReference type="ARBA" id="ARBA00022777"/>
    </source>
</evidence>
<protein>
    <recommendedName>
        <fullName evidence="3">histidine kinase</fullName>
        <ecNumber evidence="3">2.7.13.3</ecNumber>
    </recommendedName>
</protein>
<evidence type="ECO:0000256" key="5">
    <source>
        <dbReference type="ARBA" id="ARBA00022679"/>
    </source>
</evidence>
<evidence type="ECO:0000256" key="2">
    <source>
        <dbReference type="ARBA" id="ARBA00004370"/>
    </source>
</evidence>
<dbReference type="OrthoDB" id="9809766at2"/>
<dbReference type="AlphaFoldDB" id="A0A370X4T1"/>
<keyword evidence="8 11" id="KW-1133">Transmembrane helix</keyword>
<dbReference type="InterPro" id="IPR005467">
    <property type="entry name" value="His_kinase_dom"/>
</dbReference>
<feature type="transmembrane region" description="Helical" evidence="11">
    <location>
        <begin position="21"/>
        <end position="41"/>
    </location>
</feature>
<dbReference type="GO" id="GO:0005886">
    <property type="term" value="C:plasma membrane"/>
    <property type="evidence" value="ECO:0007669"/>
    <property type="project" value="TreeGrafter"/>
</dbReference>
<dbReference type="PRINTS" id="PR00344">
    <property type="entry name" value="BCTRLSENSOR"/>
</dbReference>
<evidence type="ECO:0000313" key="15">
    <source>
        <dbReference type="Proteomes" id="UP000255334"/>
    </source>
</evidence>
<keyword evidence="4" id="KW-0597">Phosphoprotein</keyword>
<dbReference type="EC" id="2.7.13.3" evidence="3"/>
<dbReference type="InterPro" id="IPR003594">
    <property type="entry name" value="HATPase_dom"/>
</dbReference>
<evidence type="ECO:0000259" key="12">
    <source>
        <dbReference type="PROSITE" id="PS50109"/>
    </source>
</evidence>
<dbReference type="Proteomes" id="UP000255334">
    <property type="component" value="Unassembled WGS sequence"/>
</dbReference>